<reference evidence="6" key="1">
    <citation type="submission" date="2019-07" db="EMBL/GenBank/DDBJ databases">
        <title>Bacillus alkalisoli sp. nov. isolated from saline soil.</title>
        <authorList>
            <person name="Sun J.-Q."/>
            <person name="Xu L."/>
        </authorList>
    </citation>
    <scope>NUCLEOTIDE SEQUENCE [LARGE SCALE GENOMIC DNA]</scope>
    <source>
        <strain evidence="6">M4U3P1</strain>
    </source>
</reference>
<evidence type="ECO:0000313" key="5">
    <source>
        <dbReference type="EMBL" id="QKS70758.1"/>
    </source>
</evidence>
<evidence type="ECO:0000259" key="4">
    <source>
        <dbReference type="SMART" id="SM01317"/>
    </source>
</evidence>
<evidence type="ECO:0000256" key="3">
    <source>
        <dbReference type="ARBA" id="ARBA00022777"/>
    </source>
</evidence>
<dbReference type="EMBL" id="CP041372">
    <property type="protein sequence ID" value="QKS70758.1"/>
    <property type="molecule type" value="Genomic_DNA"/>
</dbReference>
<dbReference type="InterPro" id="IPR016122">
    <property type="entry name" value="SpoOB_C"/>
</dbReference>
<dbReference type="InterPro" id="IPR037100">
    <property type="entry name" value="Spo0B_C_sf"/>
</dbReference>
<dbReference type="Pfam" id="PF14689">
    <property type="entry name" value="SPOB_a"/>
    <property type="match status" value="1"/>
</dbReference>
<feature type="domain" description="Sporulation initiation phosphotransferase B C-terminal" evidence="4">
    <location>
        <begin position="58"/>
        <end position="171"/>
    </location>
</feature>
<keyword evidence="1" id="KW-0597">Phosphoprotein</keyword>
<keyword evidence="2" id="KW-0808">Transferase</keyword>
<evidence type="ECO:0000313" key="6">
    <source>
        <dbReference type="Proteomes" id="UP000318138"/>
    </source>
</evidence>
<protein>
    <submittedName>
        <fullName evidence="5">Spo0B domain-containing protein</fullName>
    </submittedName>
</protein>
<sequence length="176" mass="20966">MKQWDMLDVLRHYRHDRLNDLQLIKGYLKIGRLDKVEAIVELVVQQAFNESRLSSMGFDQFAKRLISYNWESRPFIVQYEVSTEDPDWSMHENDLVSLFNLLSDIFDGKTAGSVENELLINLSETDGKYVEFDFHGKLIDIKAFEEELQQLKKVWITRIEQFTWSEESFYMKLRLT</sequence>
<evidence type="ECO:0000256" key="2">
    <source>
        <dbReference type="ARBA" id="ARBA00022679"/>
    </source>
</evidence>
<keyword evidence="6" id="KW-1185">Reference proteome</keyword>
<name>A0A859FD43_9BACI</name>
<accession>A0A859FD43</accession>
<dbReference type="RefSeq" id="WP_176008793.1">
    <property type="nucleotide sequence ID" value="NZ_CP041372.2"/>
</dbReference>
<dbReference type="AlphaFoldDB" id="A0A859FD43"/>
<dbReference type="SUPFAM" id="SSF55890">
    <property type="entry name" value="Sporulation response regulatory protein Spo0B"/>
    <property type="match status" value="1"/>
</dbReference>
<dbReference type="Proteomes" id="UP000318138">
    <property type="component" value="Chromosome"/>
</dbReference>
<dbReference type="InterPro" id="IPR039506">
    <property type="entry name" value="SPOB_a"/>
</dbReference>
<dbReference type="SMART" id="SM01317">
    <property type="entry name" value="SPOB_ab"/>
    <property type="match status" value="1"/>
</dbReference>
<keyword evidence="3" id="KW-0418">Kinase</keyword>
<dbReference type="Gene3D" id="3.30.565.30">
    <property type="entry name" value="Sporulation initiation phosphotransferase B (SpoOB), C-terminal domain"/>
    <property type="match status" value="1"/>
</dbReference>
<organism evidence="5 6">
    <name type="scientific">Paenalkalicoccus suaedae</name>
    <dbReference type="NCBI Taxonomy" id="2592382"/>
    <lineage>
        <taxon>Bacteria</taxon>
        <taxon>Bacillati</taxon>
        <taxon>Bacillota</taxon>
        <taxon>Bacilli</taxon>
        <taxon>Bacillales</taxon>
        <taxon>Bacillaceae</taxon>
        <taxon>Paenalkalicoccus</taxon>
    </lineage>
</organism>
<dbReference type="GO" id="GO:0000155">
    <property type="term" value="F:phosphorelay sensor kinase activity"/>
    <property type="evidence" value="ECO:0007669"/>
    <property type="project" value="InterPro"/>
</dbReference>
<dbReference type="InterPro" id="IPR016120">
    <property type="entry name" value="Sig_transdc_His_kin_SpoOB"/>
</dbReference>
<dbReference type="Gene3D" id="1.10.287.130">
    <property type="match status" value="1"/>
</dbReference>
<proteinExistence type="predicted"/>
<gene>
    <name evidence="5" type="ORF">FLK61_28910</name>
</gene>
<dbReference type="KEGG" id="psua:FLK61_28910"/>
<dbReference type="Pfam" id="PF14682">
    <property type="entry name" value="SPOB_ab"/>
    <property type="match status" value="1"/>
</dbReference>
<evidence type="ECO:0000256" key="1">
    <source>
        <dbReference type="ARBA" id="ARBA00022553"/>
    </source>
</evidence>